<gene>
    <name evidence="1" type="ORF">LOK49_LG01G00504</name>
</gene>
<organism evidence="1 2">
    <name type="scientific">Camellia lanceoleosa</name>
    <dbReference type="NCBI Taxonomy" id="1840588"/>
    <lineage>
        <taxon>Eukaryota</taxon>
        <taxon>Viridiplantae</taxon>
        <taxon>Streptophyta</taxon>
        <taxon>Embryophyta</taxon>
        <taxon>Tracheophyta</taxon>
        <taxon>Spermatophyta</taxon>
        <taxon>Magnoliopsida</taxon>
        <taxon>eudicotyledons</taxon>
        <taxon>Gunneridae</taxon>
        <taxon>Pentapetalae</taxon>
        <taxon>asterids</taxon>
        <taxon>Ericales</taxon>
        <taxon>Theaceae</taxon>
        <taxon>Camellia</taxon>
    </lineage>
</organism>
<accession>A0ACC0J2Z6</accession>
<protein>
    <submittedName>
        <fullName evidence="1">Lysine-specific demethylase ELF6</fullName>
    </submittedName>
</protein>
<evidence type="ECO:0000313" key="2">
    <source>
        <dbReference type="Proteomes" id="UP001060215"/>
    </source>
</evidence>
<name>A0ACC0J2Z6_9ERIC</name>
<proteinExistence type="predicted"/>
<dbReference type="EMBL" id="CM045758">
    <property type="protein sequence ID" value="KAI8031783.1"/>
    <property type="molecule type" value="Genomic_DNA"/>
</dbReference>
<keyword evidence="2" id="KW-1185">Reference proteome</keyword>
<sequence length="445" mass="49636">MEGTAGWKLSNSPWNLQVIARSPGSLTRFMPDDISGVTSPMVYIGMLFSWFAWHVEDHELHSLNFLHTGSPKTWYAVPGDYAFSFEEVIRNQAYGGNIDRLASLTLLGEKTTLLSPEVVVKSGIPCCRLIQNPCEFVATFPRAYHVGFSHCFNCGEAANFGTSKWLKVAKDAAVRRAAMNYLPMLSHQQLLYLLTMSFVSRDRQKEERELSVKKAFLEDILILWDLESLPSPSKESERCIATVVTTPREDVCSENKNIVLFDSRTLACVACGILGFPFMCVVQPSERVSMSLLQDVGVSKPLGCHSHPVLHDMIEGFISDGMKDTIEQNESNVLHHPNGASSSAKSINSMACSSEDLSSGWSATRGFLRPRIFCLEHAIQIEEMLRSKDFQKMKAHAAVIAEEIGSPFRYNEIPLDNASQEGLNLIDLAIDDEEHDECGEDWTTK</sequence>
<evidence type="ECO:0000313" key="1">
    <source>
        <dbReference type="EMBL" id="KAI8031783.1"/>
    </source>
</evidence>
<reference evidence="1 2" key="1">
    <citation type="journal article" date="2022" name="Plant J.">
        <title>Chromosome-level genome of Camellia lanceoleosa provides a valuable resource for understanding genome evolution and self-incompatibility.</title>
        <authorList>
            <person name="Gong W."/>
            <person name="Xiao S."/>
            <person name="Wang L."/>
            <person name="Liao Z."/>
            <person name="Chang Y."/>
            <person name="Mo W."/>
            <person name="Hu G."/>
            <person name="Li W."/>
            <person name="Zhao G."/>
            <person name="Zhu H."/>
            <person name="Hu X."/>
            <person name="Ji K."/>
            <person name="Xiang X."/>
            <person name="Song Q."/>
            <person name="Yuan D."/>
            <person name="Jin S."/>
            <person name="Zhang L."/>
        </authorList>
    </citation>
    <scope>NUCLEOTIDE SEQUENCE [LARGE SCALE GENOMIC DNA]</scope>
    <source>
        <strain evidence="1">SQ_2022a</strain>
    </source>
</reference>
<dbReference type="Proteomes" id="UP001060215">
    <property type="component" value="Chromosome 1"/>
</dbReference>
<comment type="caution">
    <text evidence="1">The sequence shown here is derived from an EMBL/GenBank/DDBJ whole genome shotgun (WGS) entry which is preliminary data.</text>
</comment>